<comment type="caution">
    <text evidence="3">The sequence shown here is derived from an EMBL/GenBank/DDBJ whole genome shotgun (WGS) entry which is preliminary data.</text>
</comment>
<dbReference type="Gene3D" id="3.40.630.10">
    <property type="entry name" value="Zn peptidases"/>
    <property type="match status" value="1"/>
</dbReference>
<dbReference type="InterPro" id="IPR002933">
    <property type="entry name" value="Peptidase_M20"/>
</dbReference>
<keyword evidence="4" id="KW-1185">Reference proteome</keyword>
<dbReference type="SUPFAM" id="SSF55031">
    <property type="entry name" value="Bacterial exopeptidase dimerisation domain"/>
    <property type="match status" value="1"/>
</dbReference>
<evidence type="ECO:0000313" key="4">
    <source>
        <dbReference type="Proteomes" id="UP001259659"/>
    </source>
</evidence>
<organism evidence="3 4">
    <name type="scientific">Haloarcula saliterrae</name>
    <dbReference type="NCBI Taxonomy" id="2950534"/>
    <lineage>
        <taxon>Archaea</taxon>
        <taxon>Methanobacteriati</taxon>
        <taxon>Methanobacteriota</taxon>
        <taxon>Stenosarchaea group</taxon>
        <taxon>Halobacteria</taxon>
        <taxon>Halobacteriales</taxon>
        <taxon>Haloarculaceae</taxon>
        <taxon>Haloarcula</taxon>
    </lineage>
</organism>
<dbReference type="GO" id="GO:0016787">
    <property type="term" value="F:hydrolase activity"/>
    <property type="evidence" value="ECO:0007669"/>
    <property type="project" value="UniProtKB-KW"/>
</dbReference>
<dbReference type="PIRSF" id="PIRSF001235">
    <property type="entry name" value="Amidase_carbamoylase"/>
    <property type="match status" value="1"/>
</dbReference>
<feature type="domain" description="Peptidase M20 dimerisation" evidence="2">
    <location>
        <begin position="231"/>
        <end position="331"/>
    </location>
</feature>
<gene>
    <name evidence="3" type="ORF">NDI56_17035</name>
</gene>
<accession>A0ABU2FH36</accession>
<evidence type="ECO:0000259" key="2">
    <source>
        <dbReference type="Pfam" id="PF07687"/>
    </source>
</evidence>
<dbReference type="InterPro" id="IPR036264">
    <property type="entry name" value="Bact_exopeptidase_dim_dom"/>
</dbReference>
<name>A0ABU2FH36_9EURY</name>
<dbReference type="Proteomes" id="UP001259659">
    <property type="component" value="Unassembled WGS sequence"/>
</dbReference>
<evidence type="ECO:0000313" key="3">
    <source>
        <dbReference type="EMBL" id="MDS0261106.1"/>
    </source>
</evidence>
<proteinExistence type="predicted"/>
<protein>
    <submittedName>
        <fullName evidence="3">Zn-dependent hydrolase</fullName>
    </submittedName>
</protein>
<sequence length="443" mass="46461">MQDRKAFDGLDGDTVTATPFSVDGERLRRDIERNAQFGAVPTEEGQARTVLPGTEPNRGARQHLVDRMIQAELTVDVDAVGNIAGTWEPDSCDPDAPPVAVGSHLDSVPYGGIFDGPLGVYAGLEAVRALQSAGTPVSRPVTVVSFTGEEGTRFADGVLGSSVAAGQLDADVALDRSDGTETLEEALAEIGFHGEGRLDASSWHAWLELHVEQSDRLEQWGLPAGVVTTISGTTRLHVTIDGKADHTGTTPMAARSDALAAASELVLTLERVAQSETEHSDTAVATVGELTVDPGAVNVVPGKVELSADIRDVEYTVIKRIVGAVHDELASLEDDRGVATAVECSYDVAPVDMAPRCRKALHDAGDAVGVGTTDIHSGAGHDSMQIARVTDAGLLFAPSDNGHSHNKLEWTDWPACTATTEILTAALASLAGDVNEQDATRSK</sequence>
<dbReference type="NCBIfam" id="TIGR01879">
    <property type="entry name" value="hydantase"/>
    <property type="match status" value="1"/>
</dbReference>
<dbReference type="EMBL" id="JAMQON010000005">
    <property type="protein sequence ID" value="MDS0261106.1"/>
    <property type="molecule type" value="Genomic_DNA"/>
</dbReference>
<dbReference type="InterPro" id="IPR011650">
    <property type="entry name" value="Peptidase_M20_dimer"/>
</dbReference>
<dbReference type="CDD" id="cd03884">
    <property type="entry name" value="M20_bAS"/>
    <property type="match status" value="1"/>
</dbReference>
<dbReference type="Pfam" id="PF01546">
    <property type="entry name" value="Peptidase_M20"/>
    <property type="match status" value="1"/>
</dbReference>
<dbReference type="Pfam" id="PF07687">
    <property type="entry name" value="M20_dimer"/>
    <property type="match status" value="1"/>
</dbReference>
<reference evidence="3 4" key="1">
    <citation type="submission" date="2022-06" db="EMBL/GenBank/DDBJ databases">
        <title>Haloarcula sp. a new haloarchaeum isolate from saline soil.</title>
        <authorList>
            <person name="Strakova D."/>
            <person name="Galisteo C."/>
            <person name="Sanchez-Porro C."/>
            <person name="Ventosa A."/>
        </authorList>
    </citation>
    <scope>NUCLEOTIDE SEQUENCE [LARGE SCALE GENOMIC DNA]</scope>
    <source>
        <strain evidence="3 4">S1CR25-12</strain>
    </source>
</reference>
<dbReference type="RefSeq" id="WP_310920906.1">
    <property type="nucleotide sequence ID" value="NZ_JAMQON010000005.1"/>
</dbReference>
<dbReference type="PANTHER" id="PTHR32494:SF5">
    <property type="entry name" value="ALLANTOATE AMIDOHYDROLASE"/>
    <property type="match status" value="1"/>
</dbReference>
<dbReference type="Gene3D" id="3.30.70.360">
    <property type="match status" value="1"/>
</dbReference>
<dbReference type="PANTHER" id="PTHR32494">
    <property type="entry name" value="ALLANTOATE DEIMINASE-RELATED"/>
    <property type="match status" value="1"/>
</dbReference>
<dbReference type="InterPro" id="IPR010158">
    <property type="entry name" value="Amidase_Cbmase"/>
</dbReference>
<evidence type="ECO:0000256" key="1">
    <source>
        <dbReference type="ARBA" id="ARBA00022801"/>
    </source>
</evidence>
<dbReference type="SUPFAM" id="SSF53187">
    <property type="entry name" value="Zn-dependent exopeptidases"/>
    <property type="match status" value="1"/>
</dbReference>
<keyword evidence="1 3" id="KW-0378">Hydrolase</keyword>